<feature type="chain" id="PRO_5047523268" description="Peptidase inhibitor family I36" evidence="1">
    <location>
        <begin position="38"/>
        <end position="197"/>
    </location>
</feature>
<proteinExistence type="predicted"/>
<comment type="caution">
    <text evidence="2">The sequence shown here is derived from an EMBL/GenBank/DDBJ whole genome shotgun (WGS) entry which is preliminary data.</text>
</comment>
<gene>
    <name evidence="2" type="ORF">TZ00_13660</name>
</gene>
<protein>
    <recommendedName>
        <fullName evidence="4">Peptidase inhibitor family I36</fullName>
    </recommendedName>
</protein>
<reference evidence="2 3" key="1">
    <citation type="journal article" date="2001" name="Int. J. Syst. Evol. Microbiol.">
        <title>Agreia bicolorata gen. nov., sp. nov., to accommodate actinobacteria isolated from narrow reed grass infected by the nematode Heteroanguina graminophila.</title>
        <authorList>
            <person name="Evtushenko L.I."/>
            <person name="Dorofeeva L.V."/>
            <person name="Dobrovolskaya T.G."/>
            <person name="Streshinskaya G.M."/>
            <person name="Subbotin S.A."/>
            <person name="Tiedje J.M."/>
        </authorList>
    </citation>
    <scope>NUCLEOTIDE SEQUENCE [LARGE SCALE GENOMIC DNA]</scope>
    <source>
        <strain evidence="2 3">VKM Ac-1804</strain>
    </source>
</reference>
<evidence type="ECO:0000313" key="2">
    <source>
        <dbReference type="EMBL" id="KJC63581.1"/>
    </source>
</evidence>
<dbReference type="RefSeq" id="WP_044442511.1">
    <property type="nucleotide sequence ID" value="NZ_JYFC01000006.1"/>
</dbReference>
<sequence length="197" mass="20331">MITRLAPRTRLSRRTLGLIVGGASVAASLLVASPALAATNAASQSCWENVDTGATGCFDSALDEREQIELATGRPLVAVETGSANASRTAASTNATTASTSTATADYLLVTGWDGINQTGDSKSYLTSNTTGCGAGVNFSFQNLLTWSDRFESIQSYNGCLTTLYADINFGGAFTGLISTSNDLGTFKNKASSLDVG</sequence>
<evidence type="ECO:0000256" key="1">
    <source>
        <dbReference type="SAM" id="SignalP"/>
    </source>
</evidence>
<evidence type="ECO:0008006" key="4">
    <source>
        <dbReference type="Google" id="ProtNLM"/>
    </source>
</evidence>
<accession>A0ABR5CD64</accession>
<name>A0ABR5CD64_9MICO</name>
<keyword evidence="3" id="KW-1185">Reference proteome</keyword>
<organism evidence="2 3">
    <name type="scientific">Agreia bicolorata</name>
    <dbReference type="NCBI Taxonomy" id="110935"/>
    <lineage>
        <taxon>Bacteria</taxon>
        <taxon>Bacillati</taxon>
        <taxon>Actinomycetota</taxon>
        <taxon>Actinomycetes</taxon>
        <taxon>Micrococcales</taxon>
        <taxon>Microbacteriaceae</taxon>
        <taxon>Agreia</taxon>
    </lineage>
</organism>
<evidence type="ECO:0000313" key="3">
    <source>
        <dbReference type="Proteomes" id="UP000032503"/>
    </source>
</evidence>
<keyword evidence="1" id="KW-0732">Signal</keyword>
<feature type="signal peptide" evidence="1">
    <location>
        <begin position="1"/>
        <end position="37"/>
    </location>
</feature>
<dbReference type="Gene3D" id="2.60.20.10">
    <property type="entry name" value="Crystallins"/>
    <property type="match status" value="1"/>
</dbReference>
<dbReference type="EMBL" id="JYFC01000006">
    <property type="protein sequence ID" value="KJC63581.1"/>
    <property type="molecule type" value="Genomic_DNA"/>
</dbReference>
<dbReference type="Proteomes" id="UP000032503">
    <property type="component" value="Unassembled WGS sequence"/>
</dbReference>